<organism evidence="2 3">
    <name type="scientific">Smittium culicis</name>
    <dbReference type="NCBI Taxonomy" id="133412"/>
    <lineage>
        <taxon>Eukaryota</taxon>
        <taxon>Fungi</taxon>
        <taxon>Fungi incertae sedis</taxon>
        <taxon>Zoopagomycota</taxon>
        <taxon>Kickxellomycotina</taxon>
        <taxon>Harpellomycetes</taxon>
        <taxon>Harpellales</taxon>
        <taxon>Legeriomycetaceae</taxon>
        <taxon>Smittium</taxon>
    </lineage>
</organism>
<protein>
    <submittedName>
        <fullName evidence="2">Uncharacterized protein</fullName>
    </submittedName>
</protein>
<sequence length="175" mass="19968">MNEKDVSCKKEKGVENHKEIEMGYYSEEKLTQEDRFENYEVKKDMFQFVPINNSGVGGDIKNFKIDIISDLNKVTVDTLRLASVGSYTSSGISSSESTSSIYLVGKKELGYTLKRKPLAKKKNFEIKNGGESKGKVEIDPHNKTDLGFRNEQFYKEFENLAEMKKGNELLMKAQR</sequence>
<evidence type="ECO:0000313" key="1">
    <source>
        <dbReference type="EMBL" id="OMJ08217.1"/>
    </source>
</evidence>
<evidence type="ECO:0000313" key="2">
    <source>
        <dbReference type="EMBL" id="OMJ22810.1"/>
    </source>
</evidence>
<dbReference type="EMBL" id="LSSN01005855">
    <property type="protein sequence ID" value="OMJ08217.1"/>
    <property type="molecule type" value="Genomic_DNA"/>
</dbReference>
<evidence type="ECO:0000313" key="3">
    <source>
        <dbReference type="Proteomes" id="UP000187283"/>
    </source>
</evidence>
<name>A0A1R1Y7G0_9FUNG</name>
<reference evidence="2 3" key="1">
    <citation type="submission" date="2017-01" db="EMBL/GenBank/DDBJ databases">
        <authorList>
            <person name="Mah S.A."/>
            <person name="Swanson W.J."/>
            <person name="Moy G.W."/>
            <person name="Vacquier V.D."/>
        </authorList>
    </citation>
    <scope>NUCLEOTIDE SEQUENCE [LARGE SCALE GENOMIC DNA]</scope>
    <source>
        <strain evidence="2 3">GSMNP</strain>
    </source>
</reference>
<accession>A0A1R1Y7G0</accession>
<gene>
    <name evidence="1" type="ORF">AYI70_g11689</name>
    <name evidence="2" type="ORF">AYI70_g2635</name>
</gene>
<dbReference type="AlphaFoldDB" id="A0A1R1Y7G0"/>
<comment type="caution">
    <text evidence="2">The sequence shown here is derived from an EMBL/GenBank/DDBJ whole genome shotgun (WGS) entry which is preliminary data.</text>
</comment>
<dbReference type="Proteomes" id="UP000187283">
    <property type="component" value="Unassembled WGS sequence"/>
</dbReference>
<dbReference type="EMBL" id="LSSN01000670">
    <property type="protein sequence ID" value="OMJ22810.1"/>
    <property type="molecule type" value="Genomic_DNA"/>
</dbReference>
<proteinExistence type="predicted"/>
<keyword evidence="3" id="KW-1185">Reference proteome</keyword>